<name>A0A446BVL8_9PEZI</name>
<proteinExistence type="predicted"/>
<dbReference type="EMBL" id="OUUZ01000018">
    <property type="protein sequence ID" value="SPQ26573.1"/>
    <property type="molecule type" value="Genomic_DNA"/>
</dbReference>
<accession>A0A446BVL8</accession>
<dbReference type="Proteomes" id="UP000289323">
    <property type="component" value="Unassembled WGS sequence"/>
</dbReference>
<reference evidence="1 2" key="1">
    <citation type="submission" date="2018-04" db="EMBL/GenBank/DDBJ databases">
        <authorList>
            <person name="Huttner S."/>
            <person name="Dainat J."/>
        </authorList>
    </citation>
    <scope>NUCLEOTIDE SEQUENCE [LARGE SCALE GENOMIC DNA]</scope>
</reference>
<gene>
    <name evidence="1" type="ORF">TT172_LOCUS8992</name>
</gene>
<sequence>MSVATIALKEQ</sequence>
<evidence type="ECO:0000313" key="2">
    <source>
        <dbReference type="Proteomes" id="UP000289323"/>
    </source>
</evidence>
<protein>
    <submittedName>
        <fullName evidence="1">B859ea47-0f23-4981-8abd-891c8df04e8b</fullName>
    </submittedName>
</protein>
<evidence type="ECO:0000313" key="1">
    <source>
        <dbReference type="EMBL" id="SPQ26573.1"/>
    </source>
</evidence>
<organism evidence="1 2">
    <name type="scientific">Thermothielavioides terrestris</name>
    <dbReference type="NCBI Taxonomy" id="2587410"/>
    <lineage>
        <taxon>Eukaryota</taxon>
        <taxon>Fungi</taxon>
        <taxon>Dikarya</taxon>
        <taxon>Ascomycota</taxon>
        <taxon>Pezizomycotina</taxon>
        <taxon>Sordariomycetes</taxon>
        <taxon>Sordariomycetidae</taxon>
        <taxon>Sordariales</taxon>
        <taxon>Chaetomiaceae</taxon>
        <taxon>Thermothielavioides</taxon>
    </lineage>
</organism>